<dbReference type="PANTHER" id="PTHR43162">
    <property type="match status" value="1"/>
</dbReference>
<dbReference type="SUPFAM" id="SSF51735">
    <property type="entry name" value="NAD(P)-binding Rossmann-fold domains"/>
    <property type="match status" value="1"/>
</dbReference>
<dbReference type="Gene3D" id="3.90.25.10">
    <property type="entry name" value="UDP-galactose 4-epimerase, domain 1"/>
    <property type="match status" value="1"/>
</dbReference>
<feature type="domain" description="NAD(P)-binding" evidence="1">
    <location>
        <begin position="15"/>
        <end position="174"/>
    </location>
</feature>
<reference evidence="2 3" key="1">
    <citation type="submission" date="2015-09" db="EMBL/GenBank/DDBJ databases">
        <title>Genome sequencing project for genomic taxonomy and phylogenomics of Bacillus-like bacteria.</title>
        <authorList>
            <person name="Liu B."/>
            <person name="Wang J."/>
            <person name="Zhu Y."/>
            <person name="Liu G."/>
            <person name="Chen Q."/>
            <person name="Chen Z."/>
            <person name="Lan J."/>
            <person name="Che J."/>
            <person name="Ge C."/>
            <person name="Shi H."/>
            <person name="Pan Z."/>
            <person name="Liu X."/>
        </authorList>
    </citation>
    <scope>NUCLEOTIDE SEQUENCE [LARGE SCALE GENOMIC DNA]</scope>
    <source>
        <strain evidence="2 3">DSM 8552</strain>
    </source>
</reference>
<proteinExistence type="predicted"/>
<dbReference type="InterPro" id="IPR051604">
    <property type="entry name" value="Ergot_Alk_Oxidoreductase"/>
</dbReference>
<evidence type="ECO:0000313" key="3">
    <source>
        <dbReference type="Proteomes" id="UP000051063"/>
    </source>
</evidence>
<evidence type="ECO:0000313" key="2">
    <source>
        <dbReference type="EMBL" id="KQL43606.1"/>
    </source>
</evidence>
<dbReference type="RefSeq" id="WP_055748149.1">
    <property type="nucleotide sequence ID" value="NZ_LJJB01000015.1"/>
</dbReference>
<dbReference type="Gene3D" id="3.40.50.720">
    <property type="entry name" value="NAD(P)-binding Rossmann-like Domain"/>
    <property type="match status" value="1"/>
</dbReference>
<dbReference type="PANTHER" id="PTHR43162:SF1">
    <property type="entry name" value="PRESTALK A DIFFERENTIATION PROTEIN A"/>
    <property type="match status" value="1"/>
</dbReference>
<accession>A0ABR5MZR4</accession>
<dbReference type="Pfam" id="PF13460">
    <property type="entry name" value="NAD_binding_10"/>
    <property type="match status" value="1"/>
</dbReference>
<dbReference type="InterPro" id="IPR036291">
    <property type="entry name" value="NAD(P)-bd_dom_sf"/>
</dbReference>
<comment type="caution">
    <text evidence="2">The sequence shown here is derived from an EMBL/GenBank/DDBJ whole genome shotgun (WGS) entry which is preliminary data.</text>
</comment>
<sequence>MNNDTSKMKPFLILGGTGKTGRRVAERLVKRGMPIRIGSRYGEPAFDWENQATWEPVLQDVKAVYITYYPDLAMPGAAEAVGAFAKLAVKNGIKRLVLLSGRGEEEAQRSEQALRDSGADWTILRASWFCQNFSENFLLEQVQSGTVALPTVDVREPFVDADDIADVAVAALMENGHVGELYELTGPRAITFAEATEEIAKASGRAVRYVPLSAEQFSSMLVQHHTPVEITELLTDLFTKVLDGRNSHLTDGVQRALGRAPRDFADYARDTAATGIWSELK</sequence>
<keyword evidence="3" id="KW-1185">Reference proteome</keyword>
<gene>
    <name evidence="2" type="ORF">AN963_29675</name>
</gene>
<protein>
    <submittedName>
        <fullName evidence="2">NmrA family transcriptional regulator</fullName>
    </submittedName>
</protein>
<dbReference type="Proteomes" id="UP000051063">
    <property type="component" value="Unassembled WGS sequence"/>
</dbReference>
<dbReference type="InterPro" id="IPR016040">
    <property type="entry name" value="NAD(P)-bd_dom"/>
</dbReference>
<name>A0ABR5MZR4_BRECH</name>
<dbReference type="EMBL" id="LJJB01000015">
    <property type="protein sequence ID" value="KQL43606.1"/>
    <property type="molecule type" value="Genomic_DNA"/>
</dbReference>
<organism evidence="2 3">
    <name type="scientific">Brevibacillus choshinensis</name>
    <dbReference type="NCBI Taxonomy" id="54911"/>
    <lineage>
        <taxon>Bacteria</taxon>
        <taxon>Bacillati</taxon>
        <taxon>Bacillota</taxon>
        <taxon>Bacilli</taxon>
        <taxon>Bacillales</taxon>
        <taxon>Paenibacillaceae</taxon>
        <taxon>Brevibacillus</taxon>
    </lineage>
</organism>
<evidence type="ECO:0000259" key="1">
    <source>
        <dbReference type="Pfam" id="PF13460"/>
    </source>
</evidence>